<reference evidence="2 3" key="1">
    <citation type="submission" date="2018-08" db="EMBL/GenBank/DDBJ databases">
        <title>Genomic taxonomy of the Vibrionaceae family.</title>
        <authorList>
            <person name="Gomez-Gil B."/>
            <person name="Tanaka M."/>
            <person name="Sawabe T."/>
            <person name="Enciso-Ibarra K."/>
        </authorList>
    </citation>
    <scope>NUCLEOTIDE SEQUENCE [LARGE SCALE GENOMIC DNA]</scope>
    <source>
        <strain evidence="2 3">CAIM 1831</strain>
    </source>
</reference>
<organism evidence="2 3">
    <name type="scientific">Vibrio alfacsensis</name>
    <dbReference type="NCBI Taxonomy" id="1074311"/>
    <lineage>
        <taxon>Bacteria</taxon>
        <taxon>Pseudomonadati</taxon>
        <taxon>Pseudomonadota</taxon>
        <taxon>Gammaproteobacteria</taxon>
        <taxon>Vibrionales</taxon>
        <taxon>Vibrionaceae</taxon>
        <taxon>Vibrio</taxon>
    </lineage>
</organism>
<dbReference type="InterPro" id="IPR007813">
    <property type="entry name" value="PilN"/>
</dbReference>
<dbReference type="EMBL" id="CP032093">
    <property type="protein sequence ID" value="AXY00149.1"/>
    <property type="molecule type" value="Genomic_DNA"/>
</dbReference>
<gene>
    <name evidence="2" type="ORF">D1115_01645</name>
</gene>
<sequence>MLYRINLLPWREYQRKAHRHRFVSLAVFGVMIAAIIQWGGNQYLQAQQAEQQKRLDYLSNHITLFDQRIEAMKIAEQEHRQVLQRLNVVDQLQRGRSKTTAFMNLIPSVIPEGVYVDKIKINHYYVELSGIADSTSHLATMLDNMERSAKLYEVDMHSIVHGKSRFGRSFQQFNVSFRLREAQGAGSLHHG</sequence>
<keyword evidence="1" id="KW-1133">Transmembrane helix</keyword>
<keyword evidence="3" id="KW-1185">Reference proteome</keyword>
<keyword evidence="1" id="KW-0472">Membrane</keyword>
<evidence type="ECO:0000256" key="1">
    <source>
        <dbReference type="SAM" id="Phobius"/>
    </source>
</evidence>
<dbReference type="PANTHER" id="PTHR40278:SF2">
    <property type="entry name" value="TYPE IV PILUS INNER MEMBRANE COMPONENT PILN"/>
    <property type="match status" value="1"/>
</dbReference>
<evidence type="ECO:0000313" key="3">
    <source>
        <dbReference type="Proteomes" id="UP000262832"/>
    </source>
</evidence>
<feature type="transmembrane region" description="Helical" evidence="1">
    <location>
        <begin position="21"/>
        <end position="40"/>
    </location>
</feature>
<dbReference type="Proteomes" id="UP000262832">
    <property type="component" value="Chromosome I"/>
</dbReference>
<protein>
    <submittedName>
        <fullName evidence="2">Pilus assembly protein PilN</fullName>
    </submittedName>
</protein>
<evidence type="ECO:0000313" key="2">
    <source>
        <dbReference type="EMBL" id="AXY00149.1"/>
    </source>
</evidence>
<dbReference type="Pfam" id="PF05137">
    <property type="entry name" value="PilN"/>
    <property type="match status" value="1"/>
</dbReference>
<dbReference type="PANTHER" id="PTHR40278">
    <property type="entry name" value="DNA UTILIZATION PROTEIN HOFN"/>
    <property type="match status" value="1"/>
</dbReference>
<proteinExistence type="predicted"/>
<name>A0ABM6YR48_9VIBR</name>
<keyword evidence="1" id="KW-0812">Transmembrane</keyword>
<dbReference type="InterPro" id="IPR052534">
    <property type="entry name" value="Extracell_DNA_Util/SecSys_Comp"/>
</dbReference>
<accession>A0ABM6YR48</accession>
<dbReference type="RefSeq" id="WP_128810017.1">
    <property type="nucleotide sequence ID" value="NZ_CP032093.1"/>
</dbReference>